<dbReference type="AlphaFoldDB" id="A0A845MA09"/>
<gene>
    <name evidence="1" type="ORF">GQE99_18670</name>
</gene>
<evidence type="ECO:0000313" key="2">
    <source>
        <dbReference type="Proteomes" id="UP000467322"/>
    </source>
</evidence>
<name>A0A845MA09_9RHOB</name>
<dbReference type="InterPro" id="IPR021335">
    <property type="entry name" value="DUF2948"/>
</dbReference>
<comment type="caution">
    <text evidence="1">The sequence shown here is derived from an EMBL/GenBank/DDBJ whole genome shotgun (WGS) entry which is preliminary data.</text>
</comment>
<keyword evidence="2" id="KW-1185">Reference proteome</keyword>
<protein>
    <submittedName>
        <fullName evidence="1">DUF2948 family protein</fullName>
    </submittedName>
</protein>
<evidence type="ECO:0000313" key="1">
    <source>
        <dbReference type="EMBL" id="MZR15047.1"/>
    </source>
</evidence>
<dbReference type="Pfam" id="PF11164">
    <property type="entry name" value="DUF2948"/>
    <property type="match status" value="1"/>
</dbReference>
<reference evidence="1 2" key="1">
    <citation type="submission" date="2019-12" db="EMBL/GenBank/DDBJ databases">
        <title>Maritimibacter sp. nov. sp. isolated from sea sand.</title>
        <authorList>
            <person name="Kim J."/>
            <person name="Jeong S.E."/>
            <person name="Jung H.S."/>
            <person name="Jeon C.O."/>
        </authorList>
    </citation>
    <scope>NUCLEOTIDE SEQUENCE [LARGE SCALE GENOMIC DNA]</scope>
    <source>
        <strain evidence="1 2">DP07</strain>
    </source>
</reference>
<organism evidence="1 2">
    <name type="scientific">Maritimibacter harenae</name>
    <dbReference type="NCBI Taxonomy" id="2606218"/>
    <lineage>
        <taxon>Bacteria</taxon>
        <taxon>Pseudomonadati</taxon>
        <taxon>Pseudomonadota</taxon>
        <taxon>Alphaproteobacteria</taxon>
        <taxon>Rhodobacterales</taxon>
        <taxon>Roseobacteraceae</taxon>
        <taxon>Maritimibacter</taxon>
    </lineage>
</organism>
<dbReference type="EMBL" id="WTUX01000021">
    <property type="protein sequence ID" value="MZR15047.1"/>
    <property type="molecule type" value="Genomic_DNA"/>
</dbReference>
<dbReference type="Proteomes" id="UP000467322">
    <property type="component" value="Unassembled WGS sequence"/>
</dbReference>
<dbReference type="RefSeq" id="WP_161353411.1">
    <property type="nucleotide sequence ID" value="NZ_WTUX01000021.1"/>
</dbReference>
<proteinExistence type="predicted"/>
<accession>A0A845MA09</accession>
<sequence length="159" mass="17458">MTEDARFEDGGDRPLRLMAVDADDLGVISALAQDAVFPASEMTWHPKAREFALLLNRFRWEDAEAASKRNRPVERVQSVLLFGDVQKVQSQGVTKGDPDVVMSLLSISFEPGEDGTGRVILTLAGDGAIALDVETIDARLQDVTRPYVAPSRKKPDHPE</sequence>